<proteinExistence type="predicted"/>
<name>A0A4R3QBU1_RHISU</name>
<reference evidence="1 2" key="1">
    <citation type="submission" date="2019-03" db="EMBL/GenBank/DDBJ databases">
        <title>Genomic Encyclopedia of Type Strains, Phase IV (KMG-V): Genome sequencing to study the core and pangenomes of soil and plant-associated prokaryotes.</title>
        <authorList>
            <person name="Whitman W."/>
        </authorList>
    </citation>
    <scope>NUCLEOTIDE SEQUENCE [LARGE SCALE GENOMIC DNA]</scope>
    <source>
        <strain evidence="1 2">Hc14</strain>
    </source>
</reference>
<evidence type="ECO:0000313" key="2">
    <source>
        <dbReference type="Proteomes" id="UP000294576"/>
    </source>
</evidence>
<dbReference type="EMBL" id="SMBH01000002">
    <property type="protein sequence ID" value="TCU18831.1"/>
    <property type="molecule type" value="Genomic_DNA"/>
</dbReference>
<dbReference type="Proteomes" id="UP000294576">
    <property type="component" value="Unassembled WGS sequence"/>
</dbReference>
<organism evidence="1 2">
    <name type="scientific">Rhizobium sullae</name>
    <name type="common">Rhizobium hedysari</name>
    <dbReference type="NCBI Taxonomy" id="50338"/>
    <lineage>
        <taxon>Bacteria</taxon>
        <taxon>Pseudomonadati</taxon>
        <taxon>Pseudomonadota</taxon>
        <taxon>Alphaproteobacteria</taxon>
        <taxon>Hyphomicrobiales</taxon>
        <taxon>Rhizobiaceae</taxon>
        <taxon>Rhizobium/Agrobacterium group</taxon>
        <taxon>Rhizobium</taxon>
    </lineage>
</organism>
<dbReference type="AlphaFoldDB" id="A0A4R3QBU1"/>
<sequence length="37" mass="3781">MIVLGLGSCLIAIATLAAVALLERIEASRGATTLRVL</sequence>
<evidence type="ECO:0000313" key="1">
    <source>
        <dbReference type="EMBL" id="TCU18831.1"/>
    </source>
</evidence>
<accession>A0A4R3QBU1</accession>
<gene>
    <name evidence="1" type="ORF">EV132_10258</name>
</gene>
<protein>
    <submittedName>
        <fullName evidence="1">Uncharacterized protein</fullName>
    </submittedName>
</protein>
<comment type="caution">
    <text evidence="1">The sequence shown here is derived from an EMBL/GenBank/DDBJ whole genome shotgun (WGS) entry which is preliminary data.</text>
</comment>